<feature type="region of interest" description="Disordered" evidence="2">
    <location>
        <begin position="1"/>
        <end position="243"/>
    </location>
</feature>
<feature type="region of interest" description="Disordered" evidence="2">
    <location>
        <begin position="415"/>
        <end position="535"/>
    </location>
</feature>
<feature type="compositionally biased region" description="Basic and acidic residues" evidence="2">
    <location>
        <begin position="49"/>
        <end position="79"/>
    </location>
</feature>
<keyword evidence="1" id="KW-0175">Coiled coil</keyword>
<feature type="compositionally biased region" description="Basic residues" evidence="2">
    <location>
        <begin position="1"/>
        <end position="10"/>
    </location>
</feature>
<feature type="compositionally biased region" description="Polar residues" evidence="2">
    <location>
        <begin position="94"/>
        <end position="122"/>
    </location>
</feature>
<feature type="region of interest" description="Disordered" evidence="2">
    <location>
        <begin position="550"/>
        <end position="571"/>
    </location>
</feature>
<feature type="compositionally biased region" description="Low complexity" evidence="2">
    <location>
        <begin position="616"/>
        <end position="628"/>
    </location>
</feature>
<feature type="compositionally biased region" description="Polar residues" evidence="2">
    <location>
        <begin position="131"/>
        <end position="141"/>
    </location>
</feature>
<feature type="compositionally biased region" description="Basic and acidic residues" evidence="2">
    <location>
        <begin position="690"/>
        <end position="707"/>
    </location>
</feature>
<proteinExistence type="predicted"/>
<evidence type="ECO:0000313" key="3">
    <source>
        <dbReference type="EMBL" id="EPS32868.1"/>
    </source>
</evidence>
<dbReference type="Proteomes" id="UP000019376">
    <property type="component" value="Unassembled WGS sequence"/>
</dbReference>
<organism evidence="3 4">
    <name type="scientific">Penicillium oxalicum (strain 114-2 / CGMCC 5302)</name>
    <name type="common">Penicillium decumbens</name>
    <dbReference type="NCBI Taxonomy" id="933388"/>
    <lineage>
        <taxon>Eukaryota</taxon>
        <taxon>Fungi</taxon>
        <taxon>Dikarya</taxon>
        <taxon>Ascomycota</taxon>
        <taxon>Pezizomycotina</taxon>
        <taxon>Eurotiomycetes</taxon>
        <taxon>Eurotiomycetidae</taxon>
        <taxon>Eurotiales</taxon>
        <taxon>Aspergillaceae</taxon>
        <taxon>Penicillium</taxon>
    </lineage>
</organism>
<protein>
    <submittedName>
        <fullName evidence="3">Uncharacterized protein</fullName>
    </submittedName>
</protein>
<keyword evidence="4" id="KW-1185">Reference proteome</keyword>
<feature type="compositionally biased region" description="Low complexity" evidence="2">
    <location>
        <begin position="583"/>
        <end position="595"/>
    </location>
</feature>
<name>S8B232_PENO1</name>
<accession>S8B232</accession>
<gene>
    <name evidence="3" type="ORF">PDE_07829</name>
</gene>
<feature type="compositionally biased region" description="Polar residues" evidence="2">
    <location>
        <begin position="660"/>
        <end position="689"/>
    </location>
</feature>
<feature type="coiled-coil region" evidence="1">
    <location>
        <begin position="334"/>
        <end position="361"/>
    </location>
</feature>
<dbReference type="OrthoDB" id="4339014at2759"/>
<evidence type="ECO:0000256" key="1">
    <source>
        <dbReference type="SAM" id="Coils"/>
    </source>
</evidence>
<feature type="region of interest" description="Disordered" evidence="2">
    <location>
        <begin position="583"/>
        <end position="707"/>
    </location>
</feature>
<sequence length="707" mass="77605">MPKPPQRRYHGNSESEIPPKSLPFSRSQKRSIPEAAPPKMPVESAPPTEGKKRSRLDAIKSKLSFKDLHKEAVNYDKRAPPLPHPSSSEKQDVANITASGPSTTPAVTATTRLQHSTASSRLPTLLPVTGTRKNVGSSDKTTVVDPTARLKSKIPTSPSNLEVSGPEKSPVISKISPADYPSTEELPPKLRDPTGGSGRVKYLPRSWVESSPPSTPSPTPGLIHPAYLPRSEESSAPNTLSQVTPGIETSLASPKLQETGELSPYAAEVAKVVKAVQRQTDMKISKLSMNVSELSTWKQNQLDHRAAEVEDIKRTNAELISRVAVISEGVRKSRLSAELDLAKTTQRVKHLEERLAMADREDIEPLKKTVMQLIEKTDAMSDRYRDSPANLSKFMDTCEKKLTKMENDIAQLQKEQMRLSSPPTKFSSFSSERSGLSSDSRQVSISRLSPLPRSMTGDLPSHNNAKSRPPTKKTGSIFPRSLSFKGRKEGSPLIASAPGSFSQPRSRASSAEEPKRLNPLVSGRRDTDSIGSSHSAGKFSWRARFLRDEQRDHSERTYKSSVPLPPESNTSFDTEHSLWALGVSSTSESQSQYTEVRNESLTEPSSPIYAPGMASLPNLPDLPGLPDLPETPYPYAERTRSNSASFIPSRDPPPVPNRTYGGSFSSSWHPTDSNLPENIQQIPSAGQSTEDLHQRRVPKAHDNRKQD</sequence>
<dbReference type="AlphaFoldDB" id="S8B232"/>
<evidence type="ECO:0000313" key="4">
    <source>
        <dbReference type="Proteomes" id="UP000019376"/>
    </source>
</evidence>
<feature type="compositionally biased region" description="Polar residues" evidence="2">
    <location>
        <begin position="499"/>
        <end position="509"/>
    </location>
</feature>
<dbReference type="HOGENOM" id="CLU_390336_0_0_1"/>
<dbReference type="EMBL" id="KB644414">
    <property type="protein sequence ID" value="EPS32868.1"/>
    <property type="molecule type" value="Genomic_DNA"/>
</dbReference>
<evidence type="ECO:0000256" key="2">
    <source>
        <dbReference type="SAM" id="MobiDB-lite"/>
    </source>
</evidence>
<feature type="compositionally biased region" description="Low complexity" evidence="2">
    <location>
        <begin position="420"/>
        <end position="440"/>
    </location>
</feature>
<feature type="compositionally biased region" description="Polar residues" evidence="2">
    <location>
        <begin position="234"/>
        <end position="243"/>
    </location>
</feature>
<reference evidence="3 4" key="1">
    <citation type="journal article" date="2013" name="PLoS ONE">
        <title>Genomic and secretomic analyses reveal unique features of the lignocellulolytic enzyme system of Penicillium decumbens.</title>
        <authorList>
            <person name="Liu G."/>
            <person name="Zhang L."/>
            <person name="Wei X."/>
            <person name="Zou G."/>
            <person name="Qin Y."/>
            <person name="Ma L."/>
            <person name="Li J."/>
            <person name="Zheng H."/>
            <person name="Wang S."/>
            <person name="Wang C."/>
            <person name="Xun L."/>
            <person name="Zhao G.-P."/>
            <person name="Zhou Z."/>
            <person name="Qu Y."/>
        </authorList>
    </citation>
    <scope>NUCLEOTIDE SEQUENCE [LARGE SCALE GENOMIC DNA]</scope>
    <source>
        <strain evidence="4">114-2 / CGMCC 5302</strain>
    </source>
</reference>